<dbReference type="AlphaFoldDB" id="A0AAE6X647"/>
<organism evidence="2 5">
    <name type="scientific">Frederiksenia canicola</name>
    <dbReference type="NCBI Taxonomy" id="123824"/>
    <lineage>
        <taxon>Bacteria</taxon>
        <taxon>Pseudomonadati</taxon>
        <taxon>Pseudomonadota</taxon>
        <taxon>Gammaproteobacteria</taxon>
        <taxon>Pasteurellales</taxon>
        <taxon>Pasteurellaceae</taxon>
        <taxon>Frederiksenia</taxon>
    </lineage>
</organism>
<feature type="transmembrane region" description="Helical" evidence="1">
    <location>
        <begin position="6"/>
        <end position="30"/>
    </location>
</feature>
<feature type="transmembrane region" description="Helical" evidence="1">
    <location>
        <begin position="126"/>
        <end position="145"/>
    </location>
</feature>
<dbReference type="EMBL" id="CP015029">
    <property type="protein sequence ID" value="QIM65560.1"/>
    <property type="molecule type" value="Genomic_DNA"/>
</dbReference>
<name>A0AAE6X647_9PAST</name>
<feature type="transmembrane region" description="Helical" evidence="1">
    <location>
        <begin position="93"/>
        <end position="114"/>
    </location>
</feature>
<keyword evidence="1" id="KW-0812">Transmembrane</keyword>
<evidence type="ECO:0000313" key="2">
    <source>
        <dbReference type="EMBL" id="QIM65560.1"/>
    </source>
</evidence>
<evidence type="ECO:0000313" key="5">
    <source>
        <dbReference type="Proteomes" id="UP000502287"/>
    </source>
</evidence>
<reference evidence="3 4" key="2">
    <citation type="submission" date="2018-11" db="EMBL/GenBank/DDBJ databases">
        <title>Genomic Encyclopedia of Type Strains, Phase IV (KMG-IV): sequencing the most valuable type-strain genomes for metagenomic binning, comparative biology and taxonomic classification.</title>
        <authorList>
            <person name="Goeker M."/>
        </authorList>
    </citation>
    <scope>NUCLEOTIDE SEQUENCE [LARGE SCALE GENOMIC DNA]</scope>
    <source>
        <strain evidence="3 4">DSM 25797</strain>
    </source>
</reference>
<dbReference type="KEGG" id="fcl:A4G17_08955"/>
<keyword evidence="4" id="KW-1185">Reference proteome</keyword>
<sequence length="149" mass="16637">MTEKQWATIVAVSMTLITTVIVIASNYLVWPPEMAIEERLRYTFENSLGVLIPFVLSWLPYLFVRSAAVIGGVLASFGLMITLWLIDDTGGWLLIIYLFWAMGAFFAALYPAVAKPAFFVKSAKRAFMLSVVFTLVVGFIIGLLVSRLF</sequence>
<protein>
    <submittedName>
        <fullName evidence="2">Uncharacterized protein</fullName>
    </submittedName>
</protein>
<reference evidence="2 5" key="1">
    <citation type="submission" date="2016-03" db="EMBL/GenBank/DDBJ databases">
        <authorList>
            <person name="Hansen M.J."/>
            <person name="Bojesen A.M."/>
            <person name="Planet P."/>
        </authorList>
    </citation>
    <scope>NUCLEOTIDE SEQUENCE [LARGE SCALE GENOMIC DNA]</scope>
    <source>
        <strain evidence="2 5">HPA 21</strain>
    </source>
</reference>
<evidence type="ECO:0000313" key="4">
    <source>
        <dbReference type="Proteomes" id="UP000276901"/>
    </source>
</evidence>
<gene>
    <name evidence="2" type="ORF">A4G17_08955</name>
    <name evidence="3" type="ORF">EDC49_0366</name>
</gene>
<evidence type="ECO:0000256" key="1">
    <source>
        <dbReference type="SAM" id="Phobius"/>
    </source>
</evidence>
<keyword evidence="1" id="KW-0472">Membrane</keyword>
<dbReference type="Proteomes" id="UP000502287">
    <property type="component" value="Chromosome"/>
</dbReference>
<evidence type="ECO:0000313" key="3">
    <source>
        <dbReference type="EMBL" id="RPE95987.1"/>
    </source>
</evidence>
<dbReference type="Proteomes" id="UP000276901">
    <property type="component" value="Unassembled WGS sequence"/>
</dbReference>
<dbReference type="RefSeq" id="WP_123955911.1">
    <property type="nucleotide sequence ID" value="NZ_CP015029.1"/>
</dbReference>
<accession>A0AAE6X647</accession>
<feature type="transmembrane region" description="Helical" evidence="1">
    <location>
        <begin position="67"/>
        <end position="86"/>
    </location>
</feature>
<feature type="transmembrane region" description="Helical" evidence="1">
    <location>
        <begin position="42"/>
        <end position="61"/>
    </location>
</feature>
<dbReference type="EMBL" id="RKQT01000001">
    <property type="protein sequence ID" value="RPE95987.1"/>
    <property type="molecule type" value="Genomic_DNA"/>
</dbReference>
<keyword evidence="1" id="KW-1133">Transmembrane helix</keyword>
<proteinExistence type="predicted"/>